<evidence type="ECO:0000313" key="3">
    <source>
        <dbReference type="Proteomes" id="UP000199564"/>
    </source>
</evidence>
<dbReference type="RefSeq" id="WP_091655228.1">
    <property type="nucleotide sequence ID" value="NZ_FOVW01000010.1"/>
</dbReference>
<keyword evidence="1" id="KW-0732">Signal</keyword>
<evidence type="ECO:0008006" key="4">
    <source>
        <dbReference type="Google" id="ProtNLM"/>
    </source>
</evidence>
<name>A0A1I5IYS1_9BACT</name>
<gene>
    <name evidence="2" type="ORF">SAMN04488519_110112</name>
</gene>
<protein>
    <recommendedName>
        <fullName evidence="4">CotH protein</fullName>
    </recommendedName>
</protein>
<sequence length="338" mass="39942">MKLRFALIQLCLFFFFAIPLLAQEDLFTNQETLDLKMKFSIKDMKKNTNDSTYVDQVIWYKNEAGEWEELEVEMRTRGNFRLNNCYYPPMRLKVKKKERKGTPFENNKSLKLVMPCNRASNADSYVIKELICYKLFDEVSEYTFSTRMVRLHFENEDDKKGEQELIGFLIEDDDDVADRFNAKIVDDKKILGTLLEDSAALRHDLFQLMIGNTDFSGLYKHNQKVMQLDERTVVPLAYDFDMTGLVNPPYAQVSNLVDIEKVTDRLYRGFCRDEAITQTIRKEFIAKEQSIYSVVNRYSDWLSTGEKKEIDRFLRDFFEILNNDRSFEKFVVTSCRSY</sequence>
<proteinExistence type="predicted"/>
<evidence type="ECO:0000313" key="2">
    <source>
        <dbReference type="EMBL" id="SFO65316.1"/>
    </source>
</evidence>
<dbReference type="EMBL" id="FOVW01000010">
    <property type="protein sequence ID" value="SFO65316.1"/>
    <property type="molecule type" value="Genomic_DNA"/>
</dbReference>
<feature type="chain" id="PRO_5011693771" description="CotH protein" evidence="1">
    <location>
        <begin position="23"/>
        <end position="338"/>
    </location>
</feature>
<dbReference type="AlphaFoldDB" id="A0A1I5IYS1"/>
<dbReference type="Proteomes" id="UP000199564">
    <property type="component" value="Unassembled WGS sequence"/>
</dbReference>
<organism evidence="2 3">
    <name type="scientific">Algoriphagus ornithinivorans</name>
    <dbReference type="NCBI Taxonomy" id="226506"/>
    <lineage>
        <taxon>Bacteria</taxon>
        <taxon>Pseudomonadati</taxon>
        <taxon>Bacteroidota</taxon>
        <taxon>Cytophagia</taxon>
        <taxon>Cytophagales</taxon>
        <taxon>Cyclobacteriaceae</taxon>
        <taxon>Algoriphagus</taxon>
    </lineage>
</organism>
<dbReference type="STRING" id="226506.SAMN04488519_110112"/>
<evidence type="ECO:0000256" key="1">
    <source>
        <dbReference type="SAM" id="SignalP"/>
    </source>
</evidence>
<reference evidence="3" key="1">
    <citation type="submission" date="2016-10" db="EMBL/GenBank/DDBJ databases">
        <authorList>
            <person name="Varghese N."/>
            <person name="Submissions S."/>
        </authorList>
    </citation>
    <scope>NUCLEOTIDE SEQUENCE [LARGE SCALE GENOMIC DNA]</scope>
    <source>
        <strain evidence="3">DSM 15282</strain>
    </source>
</reference>
<keyword evidence="3" id="KW-1185">Reference proteome</keyword>
<accession>A0A1I5IYS1</accession>
<feature type="signal peptide" evidence="1">
    <location>
        <begin position="1"/>
        <end position="22"/>
    </location>
</feature>